<dbReference type="EMBL" id="QRKB01000014">
    <property type="protein sequence ID" value="RHH83207.1"/>
    <property type="molecule type" value="Genomic_DNA"/>
</dbReference>
<keyword evidence="1 2" id="KW-0732">Signal</keyword>
<proteinExistence type="predicted"/>
<accession>A0A3R6EZF1</accession>
<evidence type="ECO:0000313" key="5">
    <source>
        <dbReference type="Proteomes" id="UP000284548"/>
    </source>
</evidence>
<dbReference type="AlphaFoldDB" id="A0A3R6EZF1"/>
<organism evidence="4 5">
    <name type="scientific">Segatella copri</name>
    <dbReference type="NCBI Taxonomy" id="165179"/>
    <lineage>
        <taxon>Bacteria</taxon>
        <taxon>Pseudomonadati</taxon>
        <taxon>Bacteroidota</taxon>
        <taxon>Bacteroidia</taxon>
        <taxon>Bacteroidales</taxon>
        <taxon>Prevotellaceae</taxon>
        <taxon>Segatella</taxon>
    </lineage>
</organism>
<protein>
    <submittedName>
        <fullName evidence="4">Porin family protein</fullName>
    </submittedName>
</protein>
<dbReference type="InterPro" id="IPR027385">
    <property type="entry name" value="Beta-barrel_OMP"/>
</dbReference>
<gene>
    <name evidence="4" type="ORF">DW192_07190</name>
</gene>
<feature type="chain" id="PRO_5018677659" evidence="2">
    <location>
        <begin position="22"/>
        <end position="179"/>
    </location>
</feature>
<comment type="caution">
    <text evidence="4">The sequence shown here is derived from an EMBL/GenBank/DDBJ whole genome shotgun (WGS) entry which is preliminary data.</text>
</comment>
<reference evidence="4 5" key="1">
    <citation type="submission" date="2018-08" db="EMBL/GenBank/DDBJ databases">
        <title>A genome reference for cultivated species of the human gut microbiota.</title>
        <authorList>
            <person name="Zou Y."/>
            <person name="Xue W."/>
            <person name="Luo G."/>
        </authorList>
    </citation>
    <scope>NUCLEOTIDE SEQUENCE [LARGE SCALE GENOMIC DNA]</scope>
    <source>
        <strain evidence="4 5">AM16-54</strain>
    </source>
</reference>
<evidence type="ECO:0000313" key="4">
    <source>
        <dbReference type="EMBL" id="RHH83207.1"/>
    </source>
</evidence>
<feature type="domain" description="Outer membrane protein beta-barrel" evidence="3">
    <location>
        <begin position="9"/>
        <end position="179"/>
    </location>
</feature>
<name>A0A3R6EZF1_9BACT</name>
<dbReference type="Pfam" id="PF13505">
    <property type="entry name" value="OMP_b-brl"/>
    <property type="match status" value="1"/>
</dbReference>
<evidence type="ECO:0000256" key="1">
    <source>
        <dbReference type="ARBA" id="ARBA00022729"/>
    </source>
</evidence>
<evidence type="ECO:0000256" key="2">
    <source>
        <dbReference type="SAM" id="SignalP"/>
    </source>
</evidence>
<feature type="signal peptide" evidence="2">
    <location>
        <begin position="1"/>
        <end position="21"/>
    </location>
</feature>
<evidence type="ECO:0000259" key="3">
    <source>
        <dbReference type="Pfam" id="PF13505"/>
    </source>
</evidence>
<dbReference type="InterPro" id="IPR011250">
    <property type="entry name" value="OMP/PagP_B-barrel"/>
</dbReference>
<sequence>MIMKKIMLSLAMALVSVCASAQVYIGGTAGISSNKIGDGDSKTAYTLMPEIGYEFNNKWEAGLEIGIKKGDVCELREVKEATTFIVAPYVRYTAVETKLVNLFVEGTIGYGSVSKGGGDSYEVGIKPGLAVKLSDHVNFITKVGFLGYRGYSPDHGDNWSTFGLNVDASNISFGAIYKF</sequence>
<dbReference type="SUPFAM" id="SSF56925">
    <property type="entry name" value="OMPA-like"/>
    <property type="match status" value="1"/>
</dbReference>
<dbReference type="Proteomes" id="UP000284548">
    <property type="component" value="Unassembled WGS sequence"/>
</dbReference>